<accession>A0A512B350</accession>
<dbReference type="EMBL" id="BJYS01000036">
    <property type="protein sequence ID" value="GEO06389.1"/>
    <property type="molecule type" value="Genomic_DNA"/>
</dbReference>
<sequence length="371" mass="41554">MPYSTHHLLLCFLLSFLLLIPAVIGLAQKPTNRTYAEKLGWKKGDRVLILHIDDAGMSYDSNIGTIKALEEGVANSVSVMMPCPWVPDFVKYLKKNPQTDAGLHLTLTSEWQNYRWGPLTGQQAAPGLVDAEGALWPSVNEVTRHASPDEVEAEIRAQLARARRMGFEPTHLDSHMGTLFAHPQFTERYLRVGIQERIPVMLPAGHNTLLIREMEEETKERLVREGKWKPGMTIPTLAGGTEIKQLGQQVWDAGLPVLDDLHNTSYGWNLPANVPPTDENLRALKVKNYVAAIKSLKPGVTMMIMHCTDPTEVFPHISTSGPTRKGDLLAMLDPAVRQALRDEKIILTTWRELKERRTKVATQAPMQKAKN</sequence>
<evidence type="ECO:0000256" key="1">
    <source>
        <dbReference type="ARBA" id="ARBA00001946"/>
    </source>
</evidence>
<name>A0A512B350_9BACT</name>
<organism evidence="6 7">
    <name type="scientific">Adhaeribacter aerolatus</name>
    <dbReference type="NCBI Taxonomy" id="670289"/>
    <lineage>
        <taxon>Bacteria</taxon>
        <taxon>Pseudomonadati</taxon>
        <taxon>Bacteroidota</taxon>
        <taxon>Cytophagia</taxon>
        <taxon>Cytophagales</taxon>
        <taxon>Hymenobacteraceae</taxon>
        <taxon>Adhaeribacter</taxon>
    </lineage>
</organism>
<gene>
    <name evidence="6" type="ORF">AAE02nite_40530</name>
</gene>
<comment type="caution">
    <text evidence="6">The sequence shown here is derived from an EMBL/GenBank/DDBJ whole genome shotgun (WGS) entry which is preliminary data.</text>
</comment>
<dbReference type="Pfam" id="PF04794">
    <property type="entry name" value="YdjC"/>
    <property type="match status" value="1"/>
</dbReference>
<dbReference type="Proteomes" id="UP000321532">
    <property type="component" value="Unassembled WGS sequence"/>
</dbReference>
<keyword evidence="3" id="KW-0378">Hydrolase</keyword>
<evidence type="ECO:0000313" key="7">
    <source>
        <dbReference type="Proteomes" id="UP000321532"/>
    </source>
</evidence>
<dbReference type="AlphaFoldDB" id="A0A512B350"/>
<dbReference type="GO" id="GO:0019213">
    <property type="term" value="F:deacetylase activity"/>
    <property type="evidence" value="ECO:0007669"/>
    <property type="project" value="TreeGrafter"/>
</dbReference>
<evidence type="ECO:0000256" key="4">
    <source>
        <dbReference type="ARBA" id="ARBA00022842"/>
    </source>
</evidence>
<reference evidence="6 7" key="1">
    <citation type="submission" date="2019-07" db="EMBL/GenBank/DDBJ databases">
        <title>Whole genome shotgun sequence of Adhaeribacter aerolatus NBRC 106133.</title>
        <authorList>
            <person name="Hosoyama A."/>
            <person name="Uohara A."/>
            <person name="Ohji S."/>
            <person name="Ichikawa N."/>
        </authorList>
    </citation>
    <scope>NUCLEOTIDE SEQUENCE [LARGE SCALE GENOMIC DNA]</scope>
    <source>
        <strain evidence="6 7">NBRC 106133</strain>
    </source>
</reference>
<evidence type="ECO:0000256" key="2">
    <source>
        <dbReference type="ARBA" id="ARBA00022723"/>
    </source>
</evidence>
<dbReference type="SUPFAM" id="SSF88713">
    <property type="entry name" value="Glycoside hydrolase/deacetylase"/>
    <property type="match status" value="1"/>
</dbReference>
<keyword evidence="4" id="KW-0460">Magnesium</keyword>
<dbReference type="RefSeq" id="WP_146902320.1">
    <property type="nucleotide sequence ID" value="NZ_BJYS01000036.1"/>
</dbReference>
<dbReference type="InterPro" id="IPR011330">
    <property type="entry name" value="Glyco_hydro/deAcase_b/a-brl"/>
</dbReference>
<proteinExistence type="predicted"/>
<comment type="cofactor">
    <cofactor evidence="1">
        <name>Mg(2+)</name>
        <dbReference type="ChEBI" id="CHEBI:18420"/>
    </cofactor>
</comment>
<protein>
    <submittedName>
        <fullName evidence="6">Carbohydrate deacetylase</fullName>
    </submittedName>
</protein>
<evidence type="ECO:0000256" key="5">
    <source>
        <dbReference type="ARBA" id="ARBA00023277"/>
    </source>
</evidence>
<dbReference type="InterPro" id="IPR006879">
    <property type="entry name" value="YdjC-like"/>
</dbReference>
<keyword evidence="2" id="KW-0479">Metal-binding</keyword>
<dbReference type="CDD" id="cd10802">
    <property type="entry name" value="YdjC_TTHB029_like"/>
    <property type="match status" value="1"/>
</dbReference>
<dbReference type="GO" id="GO:0005975">
    <property type="term" value="P:carbohydrate metabolic process"/>
    <property type="evidence" value="ECO:0007669"/>
    <property type="project" value="InterPro"/>
</dbReference>
<keyword evidence="7" id="KW-1185">Reference proteome</keyword>
<dbReference type="GO" id="GO:0016787">
    <property type="term" value="F:hydrolase activity"/>
    <property type="evidence" value="ECO:0007669"/>
    <property type="project" value="UniProtKB-KW"/>
</dbReference>
<dbReference type="Gene3D" id="3.20.20.370">
    <property type="entry name" value="Glycoside hydrolase/deacetylase"/>
    <property type="match status" value="1"/>
</dbReference>
<dbReference type="PANTHER" id="PTHR31609:SF1">
    <property type="entry name" value="CARBOHYDRATE DEACETYLASE"/>
    <property type="match status" value="1"/>
</dbReference>
<evidence type="ECO:0000313" key="6">
    <source>
        <dbReference type="EMBL" id="GEO06389.1"/>
    </source>
</evidence>
<evidence type="ECO:0000256" key="3">
    <source>
        <dbReference type="ARBA" id="ARBA00022801"/>
    </source>
</evidence>
<dbReference type="PANTHER" id="PTHR31609">
    <property type="entry name" value="YDJC DEACETYLASE FAMILY MEMBER"/>
    <property type="match status" value="1"/>
</dbReference>
<dbReference type="GO" id="GO:0046872">
    <property type="term" value="F:metal ion binding"/>
    <property type="evidence" value="ECO:0007669"/>
    <property type="project" value="UniProtKB-KW"/>
</dbReference>
<dbReference type="OrthoDB" id="9774177at2"/>
<keyword evidence="5" id="KW-0119">Carbohydrate metabolism</keyword>